<dbReference type="EMBL" id="HBUE01345540">
    <property type="protein sequence ID" value="CAG6600412.1"/>
    <property type="molecule type" value="Transcribed_RNA"/>
</dbReference>
<sequence length="170" mass="20425">MFSKHYSDFFEEWKNTYTPEWLQEFPQSHFHNEFNRVNEAKKLKDARLLYTALTKQLYTRYARIYHYLDLLKHVETSDGISIETDSTRIANNSRKQIRVNLKQILCEIYAYLTVNDSNFQIQSIIDHNNVNITRNADNDKEDIFSGIVYVDLIHTLNNFYHFTKTFVEMH</sequence>
<dbReference type="EMBL" id="HBUE01238571">
    <property type="protein sequence ID" value="CAG6548198.1"/>
    <property type="molecule type" value="Transcribed_RNA"/>
</dbReference>
<name>A0A8D8PF16_CULPI</name>
<evidence type="ECO:0000313" key="1">
    <source>
        <dbReference type="EMBL" id="CAG6600412.1"/>
    </source>
</evidence>
<protein>
    <submittedName>
        <fullName evidence="1">(northern house mosquito) hypothetical protein</fullName>
    </submittedName>
</protein>
<dbReference type="EMBL" id="HBUE01055854">
    <property type="protein sequence ID" value="CAG6466410.1"/>
    <property type="molecule type" value="Transcribed_RNA"/>
</dbReference>
<dbReference type="AlphaFoldDB" id="A0A8D8PF16"/>
<accession>A0A8D8PF16</accession>
<proteinExistence type="predicted"/>
<reference evidence="1" key="1">
    <citation type="submission" date="2021-05" db="EMBL/GenBank/DDBJ databases">
        <authorList>
            <person name="Alioto T."/>
            <person name="Alioto T."/>
            <person name="Gomez Garrido J."/>
        </authorList>
    </citation>
    <scope>NUCLEOTIDE SEQUENCE</scope>
</reference>
<dbReference type="EMBL" id="HBUE01345544">
    <property type="protein sequence ID" value="CAG6600416.1"/>
    <property type="molecule type" value="Transcribed_RNA"/>
</dbReference>
<organism evidence="1">
    <name type="scientific">Culex pipiens</name>
    <name type="common">House mosquito</name>
    <dbReference type="NCBI Taxonomy" id="7175"/>
    <lineage>
        <taxon>Eukaryota</taxon>
        <taxon>Metazoa</taxon>
        <taxon>Ecdysozoa</taxon>
        <taxon>Arthropoda</taxon>
        <taxon>Hexapoda</taxon>
        <taxon>Insecta</taxon>
        <taxon>Pterygota</taxon>
        <taxon>Neoptera</taxon>
        <taxon>Endopterygota</taxon>
        <taxon>Diptera</taxon>
        <taxon>Nematocera</taxon>
        <taxon>Culicoidea</taxon>
        <taxon>Culicidae</taxon>
        <taxon>Culicinae</taxon>
        <taxon>Culicini</taxon>
        <taxon>Culex</taxon>
        <taxon>Culex</taxon>
    </lineage>
</organism>
<dbReference type="EMBL" id="HBUE01238567">
    <property type="protein sequence ID" value="CAG6548194.1"/>
    <property type="molecule type" value="Transcribed_RNA"/>
</dbReference>